<evidence type="ECO:0000313" key="7">
    <source>
        <dbReference type="EMBL" id="CAH3122443.1"/>
    </source>
</evidence>
<dbReference type="PANTHER" id="PTHR12290">
    <property type="entry name" value="CORNICHON-RELATED"/>
    <property type="match status" value="1"/>
</dbReference>
<dbReference type="Pfam" id="PF03311">
    <property type="entry name" value="Cornichon"/>
    <property type="match status" value="1"/>
</dbReference>
<evidence type="ECO:0000256" key="6">
    <source>
        <dbReference type="SAM" id="Phobius"/>
    </source>
</evidence>
<dbReference type="Proteomes" id="UP001159405">
    <property type="component" value="Unassembled WGS sequence"/>
</dbReference>
<comment type="similarity">
    <text evidence="2">Belongs to the cornichon family.</text>
</comment>
<reference evidence="7 8" key="1">
    <citation type="submission" date="2022-05" db="EMBL/GenBank/DDBJ databases">
        <authorList>
            <consortium name="Genoscope - CEA"/>
            <person name="William W."/>
        </authorList>
    </citation>
    <scope>NUCLEOTIDE SEQUENCE [LARGE SCALE GENOMIC DNA]</scope>
</reference>
<evidence type="ECO:0000256" key="1">
    <source>
        <dbReference type="ARBA" id="ARBA00004141"/>
    </source>
</evidence>
<evidence type="ECO:0000256" key="3">
    <source>
        <dbReference type="ARBA" id="ARBA00022692"/>
    </source>
</evidence>
<organism evidence="7 8">
    <name type="scientific">Porites lobata</name>
    <dbReference type="NCBI Taxonomy" id="104759"/>
    <lineage>
        <taxon>Eukaryota</taxon>
        <taxon>Metazoa</taxon>
        <taxon>Cnidaria</taxon>
        <taxon>Anthozoa</taxon>
        <taxon>Hexacorallia</taxon>
        <taxon>Scleractinia</taxon>
        <taxon>Fungiina</taxon>
        <taxon>Poritidae</taxon>
        <taxon>Porites</taxon>
    </lineage>
</organism>
<evidence type="ECO:0000256" key="2">
    <source>
        <dbReference type="ARBA" id="ARBA00010095"/>
    </source>
</evidence>
<dbReference type="InterPro" id="IPR003377">
    <property type="entry name" value="Cornichon"/>
</dbReference>
<proteinExistence type="inferred from homology"/>
<sequence length="148" mass="16815">MSEAALYVFSLIDGACLLFLTVYFIINLSDLECDYINATTCCRRLNVWILPEMVAHGVITVLLLVHFQWIFFLINAPLSGWLIYRFVNKPAGNVGLYDPAEIHNRHELKGFLKEAMIKLGFHLVFFFLYLYSMIAALLAESGSAKSKS</sequence>
<evidence type="ECO:0000256" key="5">
    <source>
        <dbReference type="ARBA" id="ARBA00023136"/>
    </source>
</evidence>
<comment type="caution">
    <text evidence="7">The sequence shown here is derived from an EMBL/GenBank/DDBJ whole genome shotgun (WGS) entry which is preliminary data.</text>
</comment>
<evidence type="ECO:0008006" key="9">
    <source>
        <dbReference type="Google" id="ProtNLM"/>
    </source>
</evidence>
<evidence type="ECO:0000313" key="8">
    <source>
        <dbReference type="Proteomes" id="UP001159405"/>
    </source>
</evidence>
<accession>A0ABN8NXQ9</accession>
<protein>
    <recommendedName>
        <fullName evidence="9">Protein cornichon homolog 4</fullName>
    </recommendedName>
</protein>
<keyword evidence="3 6" id="KW-0812">Transmembrane</keyword>
<gene>
    <name evidence="7" type="ORF">PLOB_00029389</name>
</gene>
<keyword evidence="8" id="KW-1185">Reference proteome</keyword>
<feature type="transmembrane region" description="Helical" evidence="6">
    <location>
        <begin position="53"/>
        <end position="74"/>
    </location>
</feature>
<feature type="transmembrane region" description="Helical" evidence="6">
    <location>
        <begin position="6"/>
        <end position="26"/>
    </location>
</feature>
<name>A0ABN8NXQ9_9CNID</name>
<comment type="subcellular location">
    <subcellularLocation>
        <location evidence="1">Membrane</location>
        <topology evidence="1">Multi-pass membrane protein</topology>
    </subcellularLocation>
</comment>
<keyword evidence="4 6" id="KW-1133">Transmembrane helix</keyword>
<evidence type="ECO:0000256" key="4">
    <source>
        <dbReference type="ARBA" id="ARBA00022989"/>
    </source>
</evidence>
<feature type="transmembrane region" description="Helical" evidence="6">
    <location>
        <begin position="119"/>
        <end position="139"/>
    </location>
</feature>
<dbReference type="EMBL" id="CALNXK010000037">
    <property type="protein sequence ID" value="CAH3122443.1"/>
    <property type="molecule type" value="Genomic_DNA"/>
</dbReference>
<keyword evidence="5 6" id="KW-0472">Membrane</keyword>
<dbReference type="SMART" id="SM01398">
    <property type="entry name" value="Cornichon"/>
    <property type="match status" value="1"/>
</dbReference>